<dbReference type="InterPro" id="IPR000182">
    <property type="entry name" value="GNAT_dom"/>
</dbReference>
<dbReference type="PROSITE" id="PS51186">
    <property type="entry name" value="GNAT"/>
    <property type="match status" value="1"/>
</dbReference>
<sequence>MRVNEETVLVGEKVVLVPYRPEHVPKYHSWMQDEELRRLTASEPLSLKEEYEMQQKWQLDEDKLTFIILSKLESADLSAGELVPPSDSRIALLPMVGDVNVFLHGTRQFLKEGHQVKEDHDMVNDEQDDFEAEVEIMVAEPAHRRHGLAYEALQLMLGYATGTPELFNDERHYSSPLRLPSRSLMTKITESNVPSINLFKKLGFKITKTVPVFEEVEMRWRDDLSQQYDSPDANTNHIYESCLLIPCWRQKH</sequence>
<dbReference type="Proteomes" id="UP000054549">
    <property type="component" value="Unassembled WGS sequence"/>
</dbReference>
<dbReference type="AlphaFoldDB" id="A0A0C2X4A6"/>
<dbReference type="InterPro" id="IPR039135">
    <property type="entry name" value="NAT9-like"/>
</dbReference>
<proteinExistence type="inferred from homology"/>
<dbReference type="SUPFAM" id="SSF55729">
    <property type="entry name" value="Acyl-CoA N-acyltransferases (Nat)"/>
    <property type="match status" value="1"/>
</dbReference>
<comment type="similarity">
    <text evidence="1">Belongs to the acetyltransferase family. GNAT subfamily.</text>
</comment>
<reference evidence="5 6" key="1">
    <citation type="submission" date="2014-04" db="EMBL/GenBank/DDBJ databases">
        <title>Evolutionary Origins and Diversification of the Mycorrhizal Mutualists.</title>
        <authorList>
            <consortium name="DOE Joint Genome Institute"/>
            <consortium name="Mycorrhizal Genomics Consortium"/>
            <person name="Kohler A."/>
            <person name="Kuo A."/>
            <person name="Nagy L.G."/>
            <person name="Floudas D."/>
            <person name="Copeland A."/>
            <person name="Barry K.W."/>
            <person name="Cichocki N."/>
            <person name="Veneault-Fourrey C."/>
            <person name="LaButti K."/>
            <person name="Lindquist E.A."/>
            <person name="Lipzen A."/>
            <person name="Lundell T."/>
            <person name="Morin E."/>
            <person name="Murat C."/>
            <person name="Riley R."/>
            <person name="Ohm R."/>
            <person name="Sun H."/>
            <person name="Tunlid A."/>
            <person name="Henrissat B."/>
            <person name="Grigoriev I.V."/>
            <person name="Hibbett D.S."/>
            <person name="Martin F."/>
        </authorList>
    </citation>
    <scope>NUCLEOTIDE SEQUENCE [LARGE SCALE GENOMIC DNA]</scope>
    <source>
        <strain evidence="5 6">Koide BX008</strain>
    </source>
</reference>
<dbReference type="GO" id="GO:0008080">
    <property type="term" value="F:N-acetyltransferase activity"/>
    <property type="evidence" value="ECO:0007669"/>
    <property type="project" value="InterPro"/>
</dbReference>
<accession>A0A0C2X4A6</accession>
<dbReference type="PANTHER" id="PTHR13256:SF16">
    <property type="entry name" value="ALPHA_BETA-TUBULIN-N-ACETYLTRANSFERASE 9"/>
    <property type="match status" value="1"/>
</dbReference>
<protein>
    <recommendedName>
        <fullName evidence="4">N-acetyltransferase domain-containing protein</fullName>
    </recommendedName>
</protein>
<evidence type="ECO:0000313" key="5">
    <source>
        <dbReference type="EMBL" id="KIL64096.1"/>
    </source>
</evidence>
<evidence type="ECO:0000313" key="6">
    <source>
        <dbReference type="Proteomes" id="UP000054549"/>
    </source>
</evidence>
<dbReference type="InterPro" id="IPR016181">
    <property type="entry name" value="Acyl_CoA_acyltransferase"/>
</dbReference>
<keyword evidence="6" id="KW-1185">Reference proteome</keyword>
<evidence type="ECO:0000256" key="2">
    <source>
        <dbReference type="ARBA" id="ARBA00022679"/>
    </source>
</evidence>
<dbReference type="OrthoDB" id="5043642at2759"/>
<organism evidence="5 6">
    <name type="scientific">Amanita muscaria (strain Koide BX008)</name>
    <dbReference type="NCBI Taxonomy" id="946122"/>
    <lineage>
        <taxon>Eukaryota</taxon>
        <taxon>Fungi</taxon>
        <taxon>Dikarya</taxon>
        <taxon>Basidiomycota</taxon>
        <taxon>Agaricomycotina</taxon>
        <taxon>Agaricomycetes</taxon>
        <taxon>Agaricomycetidae</taxon>
        <taxon>Agaricales</taxon>
        <taxon>Pluteineae</taxon>
        <taxon>Amanitaceae</taxon>
        <taxon>Amanita</taxon>
    </lineage>
</organism>
<keyword evidence="2" id="KW-0808">Transferase</keyword>
<evidence type="ECO:0000256" key="3">
    <source>
        <dbReference type="ARBA" id="ARBA00023315"/>
    </source>
</evidence>
<dbReference type="Gene3D" id="3.40.630.30">
    <property type="match status" value="1"/>
</dbReference>
<dbReference type="FunCoup" id="A0A0C2X4A6">
    <property type="interactions" value="222"/>
</dbReference>
<dbReference type="Pfam" id="PF13302">
    <property type="entry name" value="Acetyltransf_3"/>
    <property type="match status" value="1"/>
</dbReference>
<dbReference type="PANTHER" id="PTHR13256">
    <property type="entry name" value="N-ACETYLTRANSFERASE 9"/>
    <property type="match status" value="1"/>
</dbReference>
<dbReference type="EMBL" id="KN818252">
    <property type="protein sequence ID" value="KIL64096.1"/>
    <property type="molecule type" value="Genomic_DNA"/>
</dbReference>
<dbReference type="HOGENOM" id="CLU_073102_0_0_1"/>
<feature type="domain" description="N-acetyltransferase" evidence="4">
    <location>
        <begin position="34"/>
        <end position="223"/>
    </location>
</feature>
<evidence type="ECO:0000259" key="4">
    <source>
        <dbReference type="PROSITE" id="PS51186"/>
    </source>
</evidence>
<name>A0A0C2X4A6_AMAMK</name>
<dbReference type="InParanoid" id="A0A0C2X4A6"/>
<keyword evidence="3" id="KW-0012">Acyltransferase</keyword>
<evidence type="ECO:0000256" key="1">
    <source>
        <dbReference type="ARBA" id="ARBA00009342"/>
    </source>
</evidence>
<gene>
    <name evidence="5" type="ORF">M378DRAFT_635369</name>
</gene>